<proteinExistence type="predicted"/>
<protein>
    <submittedName>
        <fullName evidence="2">Uncharacterized protein</fullName>
    </submittedName>
</protein>
<dbReference type="Proteomes" id="UP001379235">
    <property type="component" value="Unassembled WGS sequence"/>
</dbReference>
<evidence type="ECO:0000313" key="2">
    <source>
        <dbReference type="EMBL" id="MEJ6010157.1"/>
    </source>
</evidence>
<name>A0ABU8S865_9SPHN</name>
<evidence type="ECO:0000256" key="1">
    <source>
        <dbReference type="SAM" id="MobiDB-lite"/>
    </source>
</evidence>
<gene>
    <name evidence="2" type="ORF">WG900_09520</name>
</gene>
<feature type="region of interest" description="Disordered" evidence="1">
    <location>
        <begin position="191"/>
        <end position="212"/>
    </location>
</feature>
<dbReference type="EMBL" id="JBBHJY010000004">
    <property type="protein sequence ID" value="MEJ6010157.1"/>
    <property type="molecule type" value="Genomic_DNA"/>
</dbReference>
<reference evidence="2 3" key="1">
    <citation type="submission" date="2024-03" db="EMBL/GenBank/DDBJ databases">
        <authorList>
            <person name="Jo J.-H."/>
        </authorList>
    </citation>
    <scope>NUCLEOTIDE SEQUENCE [LARGE SCALE GENOMIC DNA]</scope>
    <source>
        <strain evidence="2 3">AS3R-12</strain>
    </source>
</reference>
<comment type="caution">
    <text evidence="2">The sequence shown here is derived from an EMBL/GenBank/DDBJ whole genome shotgun (WGS) entry which is preliminary data.</text>
</comment>
<dbReference type="RefSeq" id="WP_339966643.1">
    <property type="nucleotide sequence ID" value="NZ_JBBHJY010000004.1"/>
</dbReference>
<accession>A0ABU8S865</accession>
<keyword evidence="3" id="KW-1185">Reference proteome</keyword>
<organism evidence="2 3">
    <name type="scientific">Novosphingobium aquae</name>
    <dbReference type="NCBI Taxonomy" id="3133435"/>
    <lineage>
        <taxon>Bacteria</taxon>
        <taxon>Pseudomonadati</taxon>
        <taxon>Pseudomonadota</taxon>
        <taxon>Alphaproteobacteria</taxon>
        <taxon>Sphingomonadales</taxon>
        <taxon>Sphingomonadaceae</taxon>
        <taxon>Novosphingobium</taxon>
    </lineage>
</organism>
<evidence type="ECO:0000313" key="3">
    <source>
        <dbReference type="Proteomes" id="UP001379235"/>
    </source>
</evidence>
<sequence>MMEDFDGGASDATDSEPDDYFDLDVDLLSDDWVPAGQAMRETVDLYLGVVGDRDRSVTDAIAAIRHRLETGALWARAARWSASLEYSGVEAELQDIMRGYSISEKEADVITASFWQNLTEAQKWENDPPETKWVSGWTRTDWIAGDIEFDIDTKVVKGPMKSMHMQGRATGLCFNRAGLPATKRLNDWIHHPQSTGKKAKGRPKGSGGWRDSDARIVEKMRDLIANNPEMTTHFAAGVYAGEASGSAELNTKQRRLWLRFRETYPCE</sequence>